<evidence type="ECO:0000313" key="1">
    <source>
        <dbReference type="EMBL" id="RXK55084.1"/>
    </source>
</evidence>
<evidence type="ECO:0000313" key="2">
    <source>
        <dbReference type="Proteomes" id="UP000290218"/>
    </source>
</evidence>
<sequence length="310" mass="33693">MRLSIEPKLTREFSQLHPMKKRLTSLLLLGGVLAIGWMAMRAPRVQEPVAQVTGGHAVSTPATIMTPPAVVAAVDAPLTVNATPDLVGQITTALRSGSTTERDRAWQQLLPELVRTDPSAAGHLALAWEQGAMRDELLERTIRLWSETDIGGTLTWLTSLLDQGDRDLAALSATTQVAQTDPAGALELAQSLRIGLDDGRFERMAQLWAEEFPQDAVDWATAQPAGALRDKLLIRIVHVRAQQDPPEAARLATAQFAPGANRDNAILTVIRHWAVRDQAAATLWAGSFDSGSLRDRAFSEIRNAGVRLQM</sequence>
<dbReference type="AlphaFoldDB" id="A0A4Q1C824"/>
<dbReference type="Proteomes" id="UP000290218">
    <property type="component" value="Unassembled WGS sequence"/>
</dbReference>
<dbReference type="OrthoDB" id="194988at2"/>
<organism evidence="1 2">
    <name type="scientific">Oleiharenicola lentus</name>
    <dbReference type="NCBI Taxonomy" id="2508720"/>
    <lineage>
        <taxon>Bacteria</taxon>
        <taxon>Pseudomonadati</taxon>
        <taxon>Verrucomicrobiota</taxon>
        <taxon>Opitutia</taxon>
        <taxon>Opitutales</taxon>
        <taxon>Opitutaceae</taxon>
        <taxon>Oleiharenicola</taxon>
    </lineage>
</organism>
<proteinExistence type="predicted"/>
<name>A0A4Q1C824_9BACT</name>
<dbReference type="EMBL" id="SDHX01000001">
    <property type="protein sequence ID" value="RXK55084.1"/>
    <property type="molecule type" value="Genomic_DNA"/>
</dbReference>
<keyword evidence="2" id="KW-1185">Reference proteome</keyword>
<gene>
    <name evidence="1" type="ORF">ESB00_04060</name>
</gene>
<dbReference type="RefSeq" id="WP_129046450.1">
    <property type="nucleotide sequence ID" value="NZ_SDHX01000001.1"/>
</dbReference>
<accession>A0A4Q1C824</accession>
<comment type="caution">
    <text evidence="1">The sequence shown here is derived from an EMBL/GenBank/DDBJ whole genome shotgun (WGS) entry which is preliminary data.</text>
</comment>
<protein>
    <submittedName>
        <fullName evidence="1">Uncharacterized protein</fullName>
    </submittedName>
</protein>
<reference evidence="1 2" key="1">
    <citation type="submission" date="2019-01" db="EMBL/GenBank/DDBJ databases">
        <title>Lacunisphaera sp. strain TWA-58.</title>
        <authorList>
            <person name="Chen W.-M."/>
        </authorList>
    </citation>
    <scope>NUCLEOTIDE SEQUENCE [LARGE SCALE GENOMIC DNA]</scope>
    <source>
        <strain evidence="1 2">TWA-58</strain>
    </source>
</reference>